<comment type="caution">
    <text evidence="2">The sequence shown here is derived from an EMBL/GenBank/DDBJ whole genome shotgun (WGS) entry which is preliminary data.</text>
</comment>
<evidence type="ECO:0000313" key="2">
    <source>
        <dbReference type="EMBL" id="RFM31331.1"/>
    </source>
</evidence>
<dbReference type="Proteomes" id="UP000261174">
    <property type="component" value="Unassembled WGS sequence"/>
</dbReference>
<protein>
    <submittedName>
        <fullName evidence="2">TPM domain-containing protein</fullName>
    </submittedName>
</protein>
<dbReference type="Pfam" id="PF04536">
    <property type="entry name" value="TPM_phosphatase"/>
    <property type="match status" value="1"/>
</dbReference>
<organism evidence="2 3">
    <name type="scientific">Chitinophaga silvisoli</name>
    <dbReference type="NCBI Taxonomy" id="2291814"/>
    <lineage>
        <taxon>Bacteria</taxon>
        <taxon>Pseudomonadati</taxon>
        <taxon>Bacteroidota</taxon>
        <taxon>Chitinophagia</taxon>
        <taxon>Chitinophagales</taxon>
        <taxon>Chitinophagaceae</taxon>
        <taxon>Chitinophaga</taxon>
    </lineage>
</organism>
<dbReference type="AlphaFoldDB" id="A0A3E1NTS3"/>
<proteinExistence type="predicted"/>
<feature type="domain" description="TPM" evidence="1">
    <location>
        <begin position="7"/>
        <end position="125"/>
    </location>
</feature>
<evidence type="ECO:0000313" key="3">
    <source>
        <dbReference type="Proteomes" id="UP000261174"/>
    </source>
</evidence>
<accession>A0A3E1NTS3</accession>
<keyword evidence="3" id="KW-1185">Reference proteome</keyword>
<dbReference type="PANTHER" id="PTHR30373">
    <property type="entry name" value="UPF0603 PROTEIN YGCG"/>
    <property type="match status" value="1"/>
</dbReference>
<dbReference type="InterPro" id="IPR007621">
    <property type="entry name" value="TPM_dom"/>
</dbReference>
<reference evidence="2 3" key="1">
    <citation type="submission" date="2018-08" db="EMBL/GenBank/DDBJ databases">
        <title>Chitinophaga sp. K20C18050901, a novel bacterium isolated from forest soil.</title>
        <authorList>
            <person name="Wang C."/>
        </authorList>
    </citation>
    <scope>NUCLEOTIDE SEQUENCE [LARGE SCALE GENOMIC DNA]</scope>
    <source>
        <strain evidence="2 3">K20C18050901</strain>
    </source>
</reference>
<dbReference type="RefSeq" id="WP_116857078.1">
    <property type="nucleotide sequence ID" value="NZ_QTJV01000015.1"/>
</dbReference>
<dbReference type="EMBL" id="QTJV01000015">
    <property type="protein sequence ID" value="RFM31331.1"/>
    <property type="molecule type" value="Genomic_DNA"/>
</dbReference>
<dbReference type="Gene3D" id="3.10.310.50">
    <property type="match status" value="1"/>
</dbReference>
<dbReference type="PANTHER" id="PTHR30373:SF8">
    <property type="entry name" value="BLL7265 PROTEIN"/>
    <property type="match status" value="1"/>
</dbReference>
<dbReference type="OrthoDB" id="9786161at2"/>
<sequence>MRLFPKKELLTEAEKQQLVQAIRSAERMTSGEIRVYVESHCKFVDPMDRAQQIFVQLSLEKTRFRNGVLLYFALKDKQYAIAGDKGIHEKVGKDFWKERTKNMLAHFANGQVVKGIEACITEIGEALCVHFPHEGDDINELPDDIVVGR</sequence>
<evidence type="ECO:0000259" key="1">
    <source>
        <dbReference type="Pfam" id="PF04536"/>
    </source>
</evidence>
<gene>
    <name evidence="2" type="ORF">DXN04_29865</name>
</gene>
<name>A0A3E1NTS3_9BACT</name>